<dbReference type="GO" id="GO:0006450">
    <property type="term" value="P:regulation of translational fidelity"/>
    <property type="evidence" value="ECO:0007669"/>
    <property type="project" value="InterPro"/>
</dbReference>
<dbReference type="SUPFAM" id="SSF141000">
    <property type="entry name" value="Glu-tRNAGln amidotransferase C subunit"/>
    <property type="match status" value="1"/>
</dbReference>
<evidence type="ECO:0000256" key="2">
    <source>
        <dbReference type="ARBA" id="ARBA00011123"/>
    </source>
</evidence>
<proteinExistence type="inferred from homology"/>
<reference evidence="6" key="2">
    <citation type="submission" date="2010-03" db="EMBL/GenBank/DDBJ databases">
        <authorList>
            <person name="Pajon A."/>
        </authorList>
    </citation>
    <scope>NUCLEOTIDE SEQUENCE</scope>
    <source>
        <strain evidence="6">Type strain: 18P13</strain>
    </source>
</reference>
<keyword evidence="6" id="KW-0436">Ligase</keyword>
<dbReference type="RefSeq" id="WP_015559282.1">
    <property type="nucleotide sequence ID" value="NC_021039.1"/>
</dbReference>
<comment type="catalytic activity">
    <reaction evidence="4">
        <text>L-aspartyl-tRNA(Asn) + L-glutamine + ATP + H2O = L-asparaginyl-tRNA(Asn) + L-glutamate + ADP + phosphate + 2 H(+)</text>
        <dbReference type="Rhea" id="RHEA:14513"/>
        <dbReference type="Rhea" id="RHEA-COMP:9674"/>
        <dbReference type="Rhea" id="RHEA-COMP:9677"/>
        <dbReference type="ChEBI" id="CHEBI:15377"/>
        <dbReference type="ChEBI" id="CHEBI:15378"/>
        <dbReference type="ChEBI" id="CHEBI:29985"/>
        <dbReference type="ChEBI" id="CHEBI:30616"/>
        <dbReference type="ChEBI" id="CHEBI:43474"/>
        <dbReference type="ChEBI" id="CHEBI:58359"/>
        <dbReference type="ChEBI" id="CHEBI:78515"/>
        <dbReference type="ChEBI" id="CHEBI:78516"/>
        <dbReference type="ChEBI" id="CHEBI:456216"/>
    </reaction>
</comment>
<comment type="similarity">
    <text evidence="1">Belongs to the GatC family.</text>
</comment>
<dbReference type="AlphaFoldDB" id="D4LFI1"/>
<sequence>MDKTTLAHLCELSKLDFTEEQQDAVIAQMDDIIALMDQIKEYDVTYDDTQDHNEIPYQALREDVAQPSYDTARLQQNTQPRDDCYVVPKMME</sequence>
<dbReference type="InterPro" id="IPR003837">
    <property type="entry name" value="GatC"/>
</dbReference>
<dbReference type="STRING" id="213810.RUM_23870"/>
<dbReference type="KEGG" id="rch:RUM_23870"/>
<dbReference type="GeneID" id="83157028"/>
<dbReference type="EMBL" id="FP929052">
    <property type="protein sequence ID" value="CBL18376.1"/>
    <property type="molecule type" value="Genomic_DNA"/>
</dbReference>
<comment type="catalytic activity">
    <reaction evidence="5">
        <text>L-glutamyl-tRNA(Gln) + L-glutamine + ATP + H2O = L-glutaminyl-tRNA(Gln) + L-glutamate + ADP + phosphate + H(+)</text>
        <dbReference type="Rhea" id="RHEA:17521"/>
        <dbReference type="Rhea" id="RHEA-COMP:9681"/>
        <dbReference type="Rhea" id="RHEA-COMP:9684"/>
        <dbReference type="ChEBI" id="CHEBI:15377"/>
        <dbReference type="ChEBI" id="CHEBI:15378"/>
        <dbReference type="ChEBI" id="CHEBI:29985"/>
        <dbReference type="ChEBI" id="CHEBI:30616"/>
        <dbReference type="ChEBI" id="CHEBI:43474"/>
        <dbReference type="ChEBI" id="CHEBI:58359"/>
        <dbReference type="ChEBI" id="CHEBI:78520"/>
        <dbReference type="ChEBI" id="CHEBI:78521"/>
        <dbReference type="ChEBI" id="CHEBI:456216"/>
    </reaction>
</comment>
<reference evidence="6" key="1">
    <citation type="submission" date="2010-03" db="EMBL/GenBank/DDBJ databases">
        <title>The genome sequence of Ruminococcus sp. 18P13.</title>
        <authorList>
            <consortium name="metaHIT consortium -- http://www.metahit.eu/"/>
            <person name="Pajon A."/>
            <person name="Turner K."/>
            <person name="Parkhill J."/>
            <person name="Bernalier A."/>
        </authorList>
    </citation>
    <scope>NUCLEOTIDE SEQUENCE [LARGE SCALE GENOMIC DNA]</scope>
    <source>
        <strain evidence="6">Type strain: 18P13</strain>
    </source>
</reference>
<dbReference type="GO" id="GO:0050566">
    <property type="term" value="F:asparaginyl-tRNA synthase (glutamine-hydrolyzing) activity"/>
    <property type="evidence" value="ECO:0007669"/>
    <property type="project" value="UniProtKB-EC"/>
</dbReference>
<evidence type="ECO:0000256" key="5">
    <source>
        <dbReference type="ARBA" id="ARBA00047913"/>
    </source>
</evidence>
<dbReference type="GO" id="GO:0050567">
    <property type="term" value="F:glutaminyl-tRNA synthase (glutamine-hydrolyzing) activity"/>
    <property type="evidence" value="ECO:0007669"/>
    <property type="project" value="UniProtKB-EC"/>
</dbReference>
<dbReference type="InterPro" id="IPR036113">
    <property type="entry name" value="Asp/Glu-ADT_sf_sub_c"/>
</dbReference>
<dbReference type="EC" id="6.3.5.7" evidence="6"/>
<evidence type="ECO:0000256" key="3">
    <source>
        <dbReference type="ARBA" id="ARBA00024799"/>
    </source>
</evidence>
<dbReference type="GO" id="GO:0016740">
    <property type="term" value="F:transferase activity"/>
    <property type="evidence" value="ECO:0007669"/>
    <property type="project" value="UniProtKB-KW"/>
</dbReference>
<name>D4LFI1_RUMC1</name>
<accession>D4LFI1</accession>
<keyword evidence="6" id="KW-0808">Transferase</keyword>
<comment type="function">
    <text evidence="3">Allows the formation of correctly charged Asn-tRNA(Asn) or Gln-tRNA(Gln) through the transamidation of misacylated Asp-tRNA(Asn) or Glu-tRNA(Gln) in organisms which lack either or both of asparaginyl-tRNA or glutaminyl-tRNA synthetases. The reaction takes place in the presence of glutamine and ATP through an activated phospho-Asp-tRNA(Asn) or phospho-Glu-tRNA(Gln).</text>
</comment>
<dbReference type="PATRIC" id="fig|213810.4.peg.2282"/>
<dbReference type="Proteomes" id="UP000007054">
    <property type="component" value="Chromosome"/>
</dbReference>
<dbReference type="Gene3D" id="1.10.20.60">
    <property type="entry name" value="Glu-tRNAGln amidotransferase C subunit, N-terminal domain"/>
    <property type="match status" value="1"/>
</dbReference>
<dbReference type="HOGENOM" id="CLU_105899_6_2_9"/>
<dbReference type="NCBIfam" id="TIGR00135">
    <property type="entry name" value="gatC"/>
    <property type="match status" value="1"/>
</dbReference>
<evidence type="ECO:0000256" key="1">
    <source>
        <dbReference type="ARBA" id="ARBA00010757"/>
    </source>
</evidence>
<comment type="subunit">
    <text evidence="2">Heterotrimer of A, B and C subunits.</text>
</comment>
<dbReference type="Pfam" id="PF02686">
    <property type="entry name" value="GatC"/>
    <property type="match status" value="1"/>
</dbReference>
<dbReference type="BioCyc" id="RCHA213810:RUM_RS11615-MONOMER"/>
<evidence type="ECO:0000313" key="7">
    <source>
        <dbReference type="Proteomes" id="UP000007054"/>
    </source>
</evidence>
<organism evidence="6 7">
    <name type="scientific">Ruminococcus champanellensis (strain DSM 18848 / JCM 17042 / KCTC 15320 / 18P13)</name>
    <dbReference type="NCBI Taxonomy" id="213810"/>
    <lineage>
        <taxon>Bacteria</taxon>
        <taxon>Bacillati</taxon>
        <taxon>Bacillota</taxon>
        <taxon>Clostridia</taxon>
        <taxon>Eubacteriales</taxon>
        <taxon>Oscillospiraceae</taxon>
        <taxon>Ruminococcus</taxon>
    </lineage>
</organism>
<evidence type="ECO:0000313" key="6">
    <source>
        <dbReference type="EMBL" id="CBL18376.1"/>
    </source>
</evidence>
<keyword evidence="7" id="KW-1185">Reference proteome</keyword>
<gene>
    <name evidence="6" type="ordered locus">RUM_23870</name>
</gene>
<dbReference type="EC" id="6.3.5.6" evidence="6"/>
<evidence type="ECO:0000256" key="4">
    <source>
        <dbReference type="ARBA" id="ARBA00047380"/>
    </source>
</evidence>
<protein>
    <submittedName>
        <fullName evidence="6">Glutamyl-tRNA(Gln) and/or aspartyl-tRNA(Asn) amidotransferase, C subunit</fullName>
        <ecNumber evidence="6">6.3.5.6</ecNumber>
        <ecNumber evidence="6">6.3.5.7</ecNumber>
    </submittedName>
</protein>